<evidence type="ECO:0000256" key="9">
    <source>
        <dbReference type="HAMAP-Rule" id="MF_00125"/>
    </source>
</evidence>
<dbReference type="CDD" id="cd00773">
    <property type="entry name" value="HisRS-like_core"/>
    <property type="match status" value="1"/>
</dbReference>
<dbReference type="Proteomes" id="UP001596620">
    <property type="component" value="Unassembled WGS sequence"/>
</dbReference>
<dbReference type="RefSeq" id="WP_382358771.1">
    <property type="nucleotide sequence ID" value="NZ_JBHTGR010000017.1"/>
</dbReference>
<keyword evidence="11" id="KW-0328">Glycosyltransferase</keyword>
<comment type="function">
    <text evidence="8 9">Required for the first step of histidine biosynthesis. May allow the feedback regulation of ATP phosphoribosyltransferase activity by histidine.</text>
</comment>
<dbReference type="Gene3D" id="3.30.930.10">
    <property type="entry name" value="Bira Bifunctional Protein, Domain 2"/>
    <property type="match status" value="1"/>
</dbReference>
<dbReference type="InterPro" id="IPR041715">
    <property type="entry name" value="HisRS-like_core"/>
</dbReference>
<comment type="subunit">
    <text evidence="9">Heteromultimer composed of HisG and HisZ subunits.</text>
</comment>
<evidence type="ECO:0000256" key="6">
    <source>
        <dbReference type="ARBA" id="ARBA00022605"/>
    </source>
</evidence>
<keyword evidence="11" id="KW-0808">Transferase</keyword>
<comment type="caution">
    <text evidence="11">The sequence shown here is derived from an EMBL/GenBank/DDBJ whole genome shotgun (WGS) entry which is preliminary data.</text>
</comment>
<dbReference type="InterPro" id="IPR045864">
    <property type="entry name" value="aa-tRNA-synth_II/BPL/LPL"/>
</dbReference>
<evidence type="ECO:0000256" key="5">
    <source>
        <dbReference type="ARBA" id="ARBA00022490"/>
    </source>
</evidence>
<keyword evidence="5 9" id="KW-0963">Cytoplasm</keyword>
<evidence type="ECO:0000259" key="10">
    <source>
        <dbReference type="Pfam" id="PF13393"/>
    </source>
</evidence>
<name>A0ABW2UZ16_9BACI</name>
<comment type="similarity">
    <text evidence="3 9">Belongs to the class-II aminoacyl-tRNA synthetase family. HisZ subfamily.</text>
</comment>
<dbReference type="PANTHER" id="PTHR43707">
    <property type="entry name" value="HISTIDYL-TRNA SYNTHETASE"/>
    <property type="match status" value="1"/>
</dbReference>
<gene>
    <name evidence="9 11" type="primary">hisZ</name>
    <name evidence="11" type="ORF">ACFQU8_08385</name>
</gene>
<comment type="subcellular location">
    <subcellularLocation>
        <location evidence="1 9">Cytoplasm</location>
    </subcellularLocation>
</comment>
<dbReference type="HAMAP" id="MF_00125">
    <property type="entry name" value="HisZ"/>
    <property type="match status" value="1"/>
</dbReference>
<evidence type="ECO:0000256" key="4">
    <source>
        <dbReference type="ARBA" id="ARBA00020397"/>
    </source>
</evidence>
<dbReference type="GO" id="GO:0016757">
    <property type="term" value="F:glycosyltransferase activity"/>
    <property type="evidence" value="ECO:0007669"/>
    <property type="project" value="UniProtKB-KW"/>
</dbReference>
<evidence type="ECO:0000313" key="11">
    <source>
        <dbReference type="EMBL" id="MFC7747253.1"/>
    </source>
</evidence>
<keyword evidence="6 9" id="KW-0028">Amino-acid biosynthesis</keyword>
<evidence type="ECO:0000256" key="2">
    <source>
        <dbReference type="ARBA" id="ARBA00004667"/>
    </source>
</evidence>
<dbReference type="InterPro" id="IPR004516">
    <property type="entry name" value="HisRS/HisZ"/>
</dbReference>
<organism evidence="11 12">
    <name type="scientific">Lentibacillus kimchii</name>
    <dbReference type="NCBI Taxonomy" id="1542911"/>
    <lineage>
        <taxon>Bacteria</taxon>
        <taxon>Bacillati</taxon>
        <taxon>Bacillota</taxon>
        <taxon>Bacilli</taxon>
        <taxon>Bacillales</taxon>
        <taxon>Bacillaceae</taxon>
        <taxon>Lentibacillus</taxon>
    </lineage>
</organism>
<keyword evidence="12" id="KW-1185">Reference proteome</keyword>
<dbReference type="NCBIfam" id="TIGR00443">
    <property type="entry name" value="hisZ_biosyn_reg"/>
    <property type="match status" value="1"/>
</dbReference>
<dbReference type="Pfam" id="PF13393">
    <property type="entry name" value="tRNA-synt_His"/>
    <property type="match status" value="1"/>
</dbReference>
<evidence type="ECO:0000256" key="7">
    <source>
        <dbReference type="ARBA" id="ARBA00023102"/>
    </source>
</evidence>
<dbReference type="PIRSF" id="PIRSF001549">
    <property type="entry name" value="His-tRNA_synth"/>
    <property type="match status" value="1"/>
</dbReference>
<dbReference type="SUPFAM" id="SSF55681">
    <property type="entry name" value="Class II aaRS and biotin synthetases"/>
    <property type="match status" value="1"/>
</dbReference>
<evidence type="ECO:0000256" key="3">
    <source>
        <dbReference type="ARBA" id="ARBA00005539"/>
    </source>
</evidence>
<evidence type="ECO:0000256" key="1">
    <source>
        <dbReference type="ARBA" id="ARBA00004496"/>
    </source>
</evidence>
<feature type="domain" description="Class II Histidinyl-tRNA synthetase (HisRS)-like catalytic core" evidence="10">
    <location>
        <begin position="11"/>
        <end position="310"/>
    </location>
</feature>
<keyword evidence="7 9" id="KW-0368">Histidine biosynthesis</keyword>
<comment type="pathway">
    <text evidence="2 9">Amino-acid biosynthesis; L-histidine biosynthesis; L-histidine from 5-phospho-alpha-D-ribose 1-diphosphate: step 1/9.</text>
</comment>
<sequence length="413" mass="46130">MESYLFDRSQDTGSAEFQSGQALIKTLKHRFQTYGFRQVRTSTFEQYDLYDLVSGTVKRENMIKAIDQSGKVMVMRPDVTIPITRMMASSTTREARLFYVSHIFRQYPEASELEERLQAGVERFGSDRPETDAEVITLAAHGLQDLGFERFKIEMGHAGFFKAVMRQLDLAPAEREQLQMLVQSKNLADIKRFLADVNVPDDLAAILQTIPLLYGDPEDVLKRAEELALTPDMKAELADLHALNKLLQAYDAADAVVFDLGLINNMDYYSGVIFQGVVADYGKPVVMGGRYDRLADQFGAVLPAIGFAYETSYLADALRQENRLVSTAPSVDITLFYEPQEQINALRTANDLREAGYAVVTYPRGDSGHTAEDSSCTACFSPDGNWFDDQQTEQAFTDGQELQSLLHEAIGGA</sequence>
<evidence type="ECO:0000313" key="12">
    <source>
        <dbReference type="Proteomes" id="UP001596620"/>
    </source>
</evidence>
<dbReference type="InterPro" id="IPR004517">
    <property type="entry name" value="HisZ"/>
</dbReference>
<comment type="miscellaneous">
    <text evidence="9">This function is generally fulfilled by the C-terminal part of HisG, which is missing in some bacteria such as this one.</text>
</comment>
<evidence type="ECO:0000256" key="8">
    <source>
        <dbReference type="ARBA" id="ARBA00025246"/>
    </source>
</evidence>
<proteinExistence type="inferred from homology"/>
<dbReference type="EMBL" id="JBHTGR010000017">
    <property type="protein sequence ID" value="MFC7747253.1"/>
    <property type="molecule type" value="Genomic_DNA"/>
</dbReference>
<reference evidence="12" key="1">
    <citation type="journal article" date="2019" name="Int. J. Syst. Evol. Microbiol.">
        <title>The Global Catalogue of Microorganisms (GCM) 10K type strain sequencing project: providing services to taxonomists for standard genome sequencing and annotation.</title>
        <authorList>
            <consortium name="The Broad Institute Genomics Platform"/>
            <consortium name="The Broad Institute Genome Sequencing Center for Infectious Disease"/>
            <person name="Wu L."/>
            <person name="Ma J."/>
        </authorList>
    </citation>
    <scope>NUCLEOTIDE SEQUENCE [LARGE SCALE GENOMIC DNA]</scope>
    <source>
        <strain evidence="12">JCM 30234</strain>
    </source>
</reference>
<protein>
    <recommendedName>
        <fullName evidence="4 9">ATP phosphoribosyltransferase regulatory subunit</fullName>
    </recommendedName>
</protein>
<dbReference type="PANTHER" id="PTHR43707:SF6">
    <property type="entry name" value="ATP PHOSPHORIBOSYLTRANSFERASE REGULATORY SUBUNIT"/>
    <property type="match status" value="1"/>
</dbReference>
<accession>A0ABW2UZ16</accession>